<accession>A0A6P7GL81</accession>
<reference evidence="1 2" key="1">
    <citation type="submission" date="2025-04" db="UniProtKB">
        <authorList>
            <consortium name="RefSeq"/>
        </authorList>
    </citation>
    <scope>IDENTIFICATION</scope>
    <source>
        <tissue evidence="1 2">Whole insect</tissue>
    </source>
</reference>
<evidence type="ECO:0000313" key="2">
    <source>
        <dbReference type="RefSeq" id="XP_028146687.1"/>
    </source>
</evidence>
<gene>
    <name evidence="2" type="primary">LOC114340165</name>
    <name evidence="1" type="synonym">LOC114333513</name>
</gene>
<protein>
    <submittedName>
        <fullName evidence="1">Uncharacterized protein LOC114333513</fullName>
    </submittedName>
    <submittedName>
        <fullName evidence="2">Uncharacterized protein LOC114340165 isoform X1</fullName>
    </submittedName>
</protein>
<evidence type="ECO:0000313" key="1">
    <source>
        <dbReference type="RefSeq" id="XP_028139199.1"/>
    </source>
</evidence>
<dbReference type="RefSeq" id="XP_028146687.1">
    <property type="nucleotide sequence ID" value="XM_028290886.1"/>
</dbReference>
<dbReference type="AlphaFoldDB" id="A0A6P7GL81"/>
<organism evidence="2">
    <name type="scientific">Diabrotica virgifera virgifera</name>
    <name type="common">western corn rootworm</name>
    <dbReference type="NCBI Taxonomy" id="50390"/>
    <lineage>
        <taxon>Eukaryota</taxon>
        <taxon>Metazoa</taxon>
        <taxon>Ecdysozoa</taxon>
        <taxon>Arthropoda</taxon>
        <taxon>Hexapoda</taxon>
        <taxon>Insecta</taxon>
        <taxon>Pterygota</taxon>
        <taxon>Neoptera</taxon>
        <taxon>Endopterygota</taxon>
        <taxon>Coleoptera</taxon>
        <taxon>Polyphaga</taxon>
        <taxon>Cucujiformia</taxon>
        <taxon>Chrysomeloidea</taxon>
        <taxon>Chrysomelidae</taxon>
        <taxon>Galerucinae</taxon>
        <taxon>Diabroticina</taxon>
        <taxon>Diabroticites</taxon>
        <taxon>Diabrotica</taxon>
    </lineage>
</organism>
<sequence>MWTKGERAKLPFGIPMIWREPKDHSSDCYFCIVKTSGYNKKNKCKIEYPSLLSAIRPVPYSGENPLPVFNEFPYLEEEEYGYGADESDSNDEDFEIEDDSVRKGFEQQELNDLVRDLELSKKASELLASRLNEKNLLEKGAKVSYFRTRERAFLQYFQSEGGFVFCHNVSGLMEELGISNYNFN</sequence>
<dbReference type="PANTHER" id="PTHR46114:SF2">
    <property type="entry name" value="CULLIN N-TERMINAL DOMAIN-CONTAINING PROTEIN"/>
    <property type="match status" value="1"/>
</dbReference>
<dbReference type="RefSeq" id="XP_028139199.1">
    <property type="nucleotide sequence ID" value="XM_028283398.1"/>
</dbReference>
<name>A0A6P7GL81_DIAVI</name>
<proteinExistence type="predicted"/>
<dbReference type="PANTHER" id="PTHR46114">
    <property type="entry name" value="APPLE DOMAIN-CONTAINING PROTEIN"/>
    <property type="match status" value="1"/>
</dbReference>